<organism evidence="1 2">
    <name type="scientific">Saitoella complicata (strain BCRC 22490 / CBS 7301 / JCM 7358 / NBRC 10748 / NRRL Y-17804)</name>
    <dbReference type="NCBI Taxonomy" id="698492"/>
    <lineage>
        <taxon>Eukaryota</taxon>
        <taxon>Fungi</taxon>
        <taxon>Dikarya</taxon>
        <taxon>Ascomycota</taxon>
        <taxon>Taphrinomycotina</taxon>
        <taxon>Taphrinomycotina incertae sedis</taxon>
        <taxon>Saitoella</taxon>
    </lineage>
</organism>
<keyword evidence="2" id="KW-1185">Reference proteome</keyword>
<name>A0A0E9NPP2_SAICN</name>
<reference evidence="1 2" key="1">
    <citation type="journal article" date="2011" name="J. Gen. Appl. Microbiol.">
        <title>Draft genome sequencing of the enigmatic yeast Saitoella complicata.</title>
        <authorList>
            <person name="Nishida H."/>
            <person name="Hamamoto M."/>
            <person name="Sugiyama J."/>
        </authorList>
    </citation>
    <scope>NUCLEOTIDE SEQUENCE [LARGE SCALE GENOMIC DNA]</scope>
    <source>
        <strain evidence="1 2">NRRL Y-17804</strain>
    </source>
</reference>
<dbReference type="AlphaFoldDB" id="A0A0E9NPP2"/>
<dbReference type="Proteomes" id="UP000033140">
    <property type="component" value="Unassembled WGS sequence"/>
</dbReference>
<sequence>MLVVWSKAFRMPMTSRPSHVIIVTCFSMKRVRADIGGCSVWVCVGGGFWDGYGVRSGARRCGRSGMDLSLWSRRWREGCRG</sequence>
<reference evidence="1 2" key="3">
    <citation type="journal article" date="2015" name="Genome Announc.">
        <title>Draft Genome Sequence of the Archiascomycetous Yeast Saitoella complicata.</title>
        <authorList>
            <person name="Yamauchi K."/>
            <person name="Kondo S."/>
            <person name="Hamamoto M."/>
            <person name="Takahashi Y."/>
            <person name="Ogura Y."/>
            <person name="Hayashi T."/>
            <person name="Nishida H."/>
        </authorList>
    </citation>
    <scope>NUCLEOTIDE SEQUENCE [LARGE SCALE GENOMIC DNA]</scope>
    <source>
        <strain evidence="1 2">NRRL Y-17804</strain>
    </source>
</reference>
<comment type="caution">
    <text evidence="1">The sequence shown here is derived from an EMBL/GenBank/DDBJ whole genome shotgun (WGS) entry which is preliminary data.</text>
</comment>
<accession>A0A0E9NPP2</accession>
<dbReference type="EMBL" id="BACD03000054">
    <property type="protein sequence ID" value="GAO51852.1"/>
    <property type="molecule type" value="Genomic_DNA"/>
</dbReference>
<gene>
    <name evidence="1" type="ORF">G7K_5943-t1</name>
</gene>
<evidence type="ECO:0000313" key="2">
    <source>
        <dbReference type="Proteomes" id="UP000033140"/>
    </source>
</evidence>
<reference evidence="1 2" key="2">
    <citation type="journal article" date="2014" name="J. Gen. Appl. Microbiol.">
        <title>The early diverging ascomycetous budding yeast Saitoella complicata has three histone deacetylases belonging to the Clr6, Hos2, and Rpd3 lineages.</title>
        <authorList>
            <person name="Nishida H."/>
            <person name="Matsumoto T."/>
            <person name="Kondo S."/>
            <person name="Hamamoto M."/>
            <person name="Yoshikawa H."/>
        </authorList>
    </citation>
    <scope>NUCLEOTIDE SEQUENCE [LARGE SCALE GENOMIC DNA]</scope>
    <source>
        <strain evidence="1 2">NRRL Y-17804</strain>
    </source>
</reference>
<proteinExistence type="predicted"/>
<protein>
    <submittedName>
        <fullName evidence="1">Uncharacterized protein</fullName>
    </submittedName>
</protein>
<evidence type="ECO:0000313" key="1">
    <source>
        <dbReference type="EMBL" id="GAO51852.1"/>
    </source>
</evidence>